<feature type="region of interest" description="Disordered" evidence="1">
    <location>
        <begin position="44"/>
        <end position="64"/>
    </location>
</feature>
<keyword evidence="2" id="KW-0472">Membrane</keyword>
<keyword evidence="2" id="KW-0812">Transmembrane</keyword>
<comment type="caution">
    <text evidence="3">The sequence shown here is derived from an EMBL/GenBank/DDBJ whole genome shotgun (WGS) entry which is preliminary data.</text>
</comment>
<dbReference type="Proteomes" id="UP001149140">
    <property type="component" value="Unassembled WGS sequence"/>
</dbReference>
<reference evidence="3" key="1">
    <citation type="submission" date="2022-10" db="EMBL/GenBank/DDBJ databases">
        <title>The WGS of Solirubrobacter ginsenosidimutans DSM 21036.</title>
        <authorList>
            <person name="Jiang Z."/>
        </authorList>
    </citation>
    <scope>NUCLEOTIDE SEQUENCE</scope>
    <source>
        <strain evidence="3">DSM 21036</strain>
    </source>
</reference>
<evidence type="ECO:0000256" key="1">
    <source>
        <dbReference type="SAM" id="MobiDB-lite"/>
    </source>
</evidence>
<evidence type="ECO:0000313" key="3">
    <source>
        <dbReference type="EMBL" id="MDA0163465.1"/>
    </source>
</evidence>
<protein>
    <submittedName>
        <fullName evidence="3">Uncharacterized protein</fullName>
    </submittedName>
</protein>
<evidence type="ECO:0000313" key="4">
    <source>
        <dbReference type="Proteomes" id="UP001149140"/>
    </source>
</evidence>
<sequence>MSLDDDTDELSDGPHPPGSAMLIAGAIVLAARAAVAIAAIERRRHECSRNSRTRASSSSRVGPR</sequence>
<feature type="transmembrane region" description="Helical" evidence="2">
    <location>
        <begin position="20"/>
        <end position="40"/>
    </location>
</feature>
<accession>A0A9X3MVR1</accession>
<feature type="compositionally biased region" description="Low complexity" evidence="1">
    <location>
        <begin position="53"/>
        <end position="64"/>
    </location>
</feature>
<gene>
    <name evidence="3" type="ORF">OM076_24540</name>
</gene>
<dbReference type="EMBL" id="JAPDOD010000025">
    <property type="protein sequence ID" value="MDA0163465.1"/>
    <property type="molecule type" value="Genomic_DNA"/>
</dbReference>
<proteinExistence type="predicted"/>
<name>A0A9X3MVR1_9ACTN</name>
<dbReference type="AlphaFoldDB" id="A0A9X3MVR1"/>
<evidence type="ECO:0000256" key="2">
    <source>
        <dbReference type="SAM" id="Phobius"/>
    </source>
</evidence>
<keyword evidence="2" id="KW-1133">Transmembrane helix</keyword>
<keyword evidence="4" id="KW-1185">Reference proteome</keyword>
<organism evidence="3 4">
    <name type="scientific">Solirubrobacter ginsenosidimutans</name>
    <dbReference type="NCBI Taxonomy" id="490573"/>
    <lineage>
        <taxon>Bacteria</taxon>
        <taxon>Bacillati</taxon>
        <taxon>Actinomycetota</taxon>
        <taxon>Thermoleophilia</taxon>
        <taxon>Solirubrobacterales</taxon>
        <taxon>Solirubrobacteraceae</taxon>
        <taxon>Solirubrobacter</taxon>
    </lineage>
</organism>